<dbReference type="RefSeq" id="WP_397065442.1">
    <property type="nucleotide sequence ID" value="NZ_JBIRYL010000012.1"/>
</dbReference>
<accession>A0ABW7W3F4</accession>
<dbReference type="Proteomes" id="UP001611494">
    <property type="component" value="Unassembled WGS sequence"/>
</dbReference>
<evidence type="ECO:0000313" key="1">
    <source>
        <dbReference type="EMBL" id="MFI2233318.1"/>
    </source>
</evidence>
<evidence type="ECO:0000313" key="2">
    <source>
        <dbReference type="Proteomes" id="UP001611494"/>
    </source>
</evidence>
<dbReference type="EMBL" id="JBIRYL010000012">
    <property type="protein sequence ID" value="MFI2233318.1"/>
    <property type="molecule type" value="Genomic_DNA"/>
</dbReference>
<sequence length="117" mass="12875">MDEPEPSVDQLIESVMRAGAESGYGIDRDDEGRLQITAIDASPVKPPLTFVVTDQELLDYYVRLAANTEKPVGAGTPWKTWMLLMSTHLDEAVYKAGLLDRPCVIRIGDTGFQPVPL</sequence>
<name>A0ABW7W3F4_9NOCA</name>
<reference evidence="1 2" key="1">
    <citation type="submission" date="2024-10" db="EMBL/GenBank/DDBJ databases">
        <title>The Natural Products Discovery Center: Release of the First 8490 Sequenced Strains for Exploring Actinobacteria Biosynthetic Diversity.</title>
        <authorList>
            <person name="Kalkreuter E."/>
            <person name="Kautsar S.A."/>
            <person name="Yang D."/>
            <person name="Bader C.D."/>
            <person name="Teijaro C.N."/>
            <person name="Fluegel L."/>
            <person name="Davis C.M."/>
            <person name="Simpson J.R."/>
            <person name="Lauterbach L."/>
            <person name="Steele A.D."/>
            <person name="Gui C."/>
            <person name="Meng S."/>
            <person name="Li G."/>
            <person name="Viehrig K."/>
            <person name="Ye F."/>
            <person name="Su P."/>
            <person name="Kiefer A.F."/>
            <person name="Nichols A."/>
            <person name="Cepeda A.J."/>
            <person name="Yan W."/>
            <person name="Fan B."/>
            <person name="Jiang Y."/>
            <person name="Adhikari A."/>
            <person name="Zheng C.-J."/>
            <person name="Schuster L."/>
            <person name="Cowan T.M."/>
            <person name="Smanski M.J."/>
            <person name="Chevrette M.G."/>
            <person name="De Carvalho L.P.S."/>
            <person name="Shen B."/>
        </authorList>
    </citation>
    <scope>NUCLEOTIDE SEQUENCE [LARGE SCALE GENOMIC DNA]</scope>
    <source>
        <strain evidence="1 2">NPDC019377</strain>
    </source>
</reference>
<comment type="caution">
    <text evidence="1">The sequence shown here is derived from an EMBL/GenBank/DDBJ whole genome shotgun (WGS) entry which is preliminary data.</text>
</comment>
<organism evidence="1 2">
    <name type="scientific">Nocardia testacea</name>
    <dbReference type="NCBI Taxonomy" id="248551"/>
    <lineage>
        <taxon>Bacteria</taxon>
        <taxon>Bacillati</taxon>
        <taxon>Actinomycetota</taxon>
        <taxon>Actinomycetes</taxon>
        <taxon>Mycobacteriales</taxon>
        <taxon>Nocardiaceae</taxon>
        <taxon>Nocardia</taxon>
    </lineage>
</organism>
<keyword evidence="2" id="KW-1185">Reference proteome</keyword>
<proteinExistence type="predicted"/>
<gene>
    <name evidence="1" type="ORF">ACH49Z_26065</name>
</gene>
<protein>
    <submittedName>
        <fullName evidence="1">Uncharacterized protein</fullName>
    </submittedName>
</protein>